<organism evidence="2">
    <name type="scientific">Malaco herpesvirus 1</name>
    <dbReference type="NCBI Taxonomy" id="3031797"/>
    <lineage>
        <taxon>Viruses</taxon>
        <taxon>Duplodnaviria</taxon>
        <taxon>Heunggongvirae</taxon>
        <taxon>Peploviricota</taxon>
        <taxon>Herviviricetes</taxon>
        <taxon>Herpesvirales</taxon>
        <taxon>Malacoherpesviridae</taxon>
    </lineage>
</organism>
<feature type="region of interest" description="Disordered" evidence="1">
    <location>
        <begin position="162"/>
        <end position="182"/>
    </location>
</feature>
<proteinExistence type="predicted"/>
<dbReference type="EMBL" id="BK063091">
    <property type="protein sequence ID" value="DBA11704.1"/>
    <property type="molecule type" value="Genomic_DNA"/>
</dbReference>
<reference evidence="2" key="1">
    <citation type="journal article" date="2023" name="Front. Mar. Sci.">
        <title>Tracing the invertebrate herpesviruses in the global sequence datasets.</title>
        <authorList>
            <person name="Rosani U."/>
            <person name="Gaia M."/>
            <person name="Delmont T.O."/>
            <person name="Krupovic M."/>
        </authorList>
    </citation>
    <scope>NUCLEOTIDE SEQUENCE</scope>
    <source>
        <strain evidence="2">MalacoHV1/China/2018</strain>
    </source>
</reference>
<protein>
    <submittedName>
        <fullName evidence="2">ORF3</fullName>
    </submittedName>
</protein>
<evidence type="ECO:0000313" key="2">
    <source>
        <dbReference type="EMBL" id="DBA11704.1"/>
    </source>
</evidence>
<evidence type="ECO:0000256" key="1">
    <source>
        <dbReference type="SAM" id="MobiDB-lite"/>
    </source>
</evidence>
<reference evidence="2" key="2">
    <citation type="submission" date="2023-01" db="EMBL/GenBank/DDBJ databases">
        <authorList>
            <person name="Rosani U."/>
            <person name="Delmont T.O."/>
            <person name="Gaia M."/>
            <person name="Krupovic M."/>
        </authorList>
    </citation>
    <scope>NUCLEOTIDE SEQUENCE</scope>
    <source>
        <strain evidence="2">MalacoHV1/China/2018</strain>
    </source>
</reference>
<accession>A0AA48SIP1</accession>
<sequence length="340" mass="38711">MFDERIKAGPSVKVIHVVNLMLTEWDKNKRAIDAIASADLRVSFKNWPEQSRPFFNELANMHKLMERDYTNFVLTMAPPGDNSTISLAIRYQFAVYKLALERAIFTFSKLVPLNRQFTVEDDLEFKSKMLTFPSCPIGTLAELPHVLYTELAVRQHLNRLTPGLTRPKSKTSTHPEDVEMMSENYTPPPHVIVYENQGLNEILQICARYASLPIIPPDAVGNLITTHGFDNYVELKLQDPGLDSRRNVEAITDKRVCVICKLDSLIIGFTDIMEQDKSVRCQCVSITEPESDSYLDNITFLRANQTVRLLMLNGSSPNHEVFTSRMNQFIAAVQQTKINE</sequence>
<name>A0AA48SIP1_9VIRU</name>